<comment type="subcellular location">
    <subcellularLocation>
        <location evidence="2">Cell projection</location>
        <location evidence="2">Neuron projection</location>
    </subcellularLocation>
    <subcellularLocation>
        <location evidence="9">Dynein axonemal particle</location>
    </subcellularLocation>
    <subcellularLocation>
        <location evidence="1">Nucleus</location>
    </subcellularLocation>
</comment>
<dbReference type="InterPro" id="IPR019734">
    <property type="entry name" value="TPR_rpt"/>
</dbReference>
<dbReference type="AlphaFoldDB" id="A0A6F9DAH7"/>
<dbReference type="GO" id="GO:0120293">
    <property type="term" value="C:dynein axonemal particle"/>
    <property type="evidence" value="ECO:0007669"/>
    <property type="project" value="UniProtKB-SubCell"/>
</dbReference>
<evidence type="ECO:0000256" key="8">
    <source>
        <dbReference type="ARBA" id="ARBA00023273"/>
    </source>
</evidence>
<evidence type="ECO:0000256" key="13">
    <source>
        <dbReference type="SAM" id="MobiDB-lite"/>
    </source>
</evidence>
<reference evidence="15" key="1">
    <citation type="submission" date="2020-04" db="EMBL/GenBank/DDBJ databases">
        <authorList>
            <person name="Neveu A P."/>
        </authorList>
    </citation>
    <scope>NUCLEOTIDE SEQUENCE</scope>
    <source>
        <tissue evidence="15">Whole embryo</tissue>
    </source>
</reference>
<keyword evidence="12" id="KW-0175">Coiled coil</keyword>
<keyword evidence="8" id="KW-0966">Cell projection</keyword>
<accession>A0A6F9DAH7</accession>
<feature type="compositionally biased region" description="Polar residues" evidence="13">
    <location>
        <begin position="221"/>
        <end position="234"/>
    </location>
</feature>
<dbReference type="SMART" id="SM00028">
    <property type="entry name" value="TPR"/>
    <property type="match status" value="3"/>
</dbReference>
<organism evidence="15">
    <name type="scientific">Phallusia mammillata</name>
    <dbReference type="NCBI Taxonomy" id="59560"/>
    <lineage>
        <taxon>Eukaryota</taxon>
        <taxon>Metazoa</taxon>
        <taxon>Chordata</taxon>
        <taxon>Tunicata</taxon>
        <taxon>Ascidiacea</taxon>
        <taxon>Phlebobranchia</taxon>
        <taxon>Ascidiidae</taxon>
        <taxon>Phallusia</taxon>
    </lineage>
</organism>
<dbReference type="GO" id="GO:0007399">
    <property type="term" value="P:nervous system development"/>
    <property type="evidence" value="ECO:0007669"/>
    <property type="project" value="UniProtKB-KW"/>
</dbReference>
<evidence type="ECO:0000256" key="11">
    <source>
        <dbReference type="PROSITE-ProRule" id="PRU00339"/>
    </source>
</evidence>
<dbReference type="GO" id="GO:0043005">
    <property type="term" value="C:neuron projection"/>
    <property type="evidence" value="ECO:0007669"/>
    <property type="project" value="UniProtKB-SubCell"/>
</dbReference>
<dbReference type="PROSITE" id="PS50005">
    <property type="entry name" value="TPR"/>
    <property type="match status" value="1"/>
</dbReference>
<dbReference type="InterPro" id="IPR052004">
    <property type="entry name" value="Dynein_assembly_factor_4"/>
</dbReference>
<evidence type="ECO:0000256" key="5">
    <source>
        <dbReference type="ARBA" id="ARBA00022803"/>
    </source>
</evidence>
<dbReference type="Pfam" id="PF04969">
    <property type="entry name" value="CS"/>
    <property type="match status" value="1"/>
</dbReference>
<evidence type="ECO:0000256" key="6">
    <source>
        <dbReference type="ARBA" id="ARBA00022902"/>
    </source>
</evidence>
<feature type="repeat" description="TPR" evidence="11">
    <location>
        <begin position="380"/>
        <end position="413"/>
    </location>
</feature>
<dbReference type="Gene3D" id="2.60.40.790">
    <property type="match status" value="1"/>
</dbReference>
<feature type="region of interest" description="Disordered" evidence="13">
    <location>
        <begin position="219"/>
        <end position="297"/>
    </location>
</feature>
<dbReference type="SUPFAM" id="SSF48452">
    <property type="entry name" value="TPR-like"/>
    <property type="match status" value="1"/>
</dbReference>
<feature type="coiled-coil region" evidence="12">
    <location>
        <begin position="98"/>
        <end position="132"/>
    </location>
</feature>
<evidence type="ECO:0000256" key="1">
    <source>
        <dbReference type="ARBA" id="ARBA00004123"/>
    </source>
</evidence>
<dbReference type="PROSITE" id="PS51203">
    <property type="entry name" value="CS"/>
    <property type="match status" value="1"/>
</dbReference>
<dbReference type="PANTHER" id="PTHR46492:SF1">
    <property type="entry name" value="DYNEIN AXONEMAL ASSEMBLY FACTOR 4"/>
    <property type="match status" value="1"/>
</dbReference>
<evidence type="ECO:0000256" key="10">
    <source>
        <dbReference type="ARBA" id="ARBA00024430"/>
    </source>
</evidence>
<evidence type="ECO:0000259" key="14">
    <source>
        <dbReference type="PROSITE" id="PS51203"/>
    </source>
</evidence>
<dbReference type="InterPro" id="IPR008978">
    <property type="entry name" value="HSP20-like_chaperone"/>
</dbReference>
<dbReference type="GO" id="GO:0005634">
    <property type="term" value="C:nucleus"/>
    <property type="evidence" value="ECO:0007669"/>
    <property type="project" value="UniProtKB-SubCell"/>
</dbReference>
<keyword evidence="4" id="KW-0677">Repeat</keyword>
<evidence type="ECO:0000256" key="4">
    <source>
        <dbReference type="ARBA" id="ARBA00022737"/>
    </source>
</evidence>
<dbReference type="Pfam" id="PF00515">
    <property type="entry name" value="TPR_1"/>
    <property type="match status" value="1"/>
</dbReference>
<keyword evidence="5 11" id="KW-0802">TPR repeat</keyword>
<keyword evidence="7" id="KW-0539">Nucleus</keyword>
<dbReference type="Gene3D" id="1.25.40.10">
    <property type="entry name" value="Tetratricopeptide repeat domain"/>
    <property type="match status" value="1"/>
</dbReference>
<dbReference type="InterPro" id="IPR007052">
    <property type="entry name" value="CS_dom"/>
</dbReference>
<proteinExistence type="evidence at transcript level"/>
<feature type="domain" description="CS" evidence="14">
    <location>
        <begin position="3"/>
        <end position="87"/>
    </location>
</feature>
<dbReference type="FunFam" id="1.25.40.10:FF:000176">
    <property type="entry name" value="dynein assembly factor 4, axonemal isoform X1"/>
    <property type="match status" value="1"/>
</dbReference>
<protein>
    <recommendedName>
        <fullName evidence="10">Dynein axonemal assembly factor 4</fullName>
    </recommendedName>
</protein>
<evidence type="ECO:0000256" key="12">
    <source>
        <dbReference type="SAM" id="Coils"/>
    </source>
</evidence>
<dbReference type="PANTHER" id="PTHR46492">
    <property type="entry name" value="DYNEIN ASSEMBLY FACTOR 4, AXONEMAL"/>
    <property type="match status" value="1"/>
</dbReference>
<evidence type="ECO:0000256" key="7">
    <source>
        <dbReference type="ARBA" id="ARBA00023242"/>
    </source>
</evidence>
<name>A0A6F9DAH7_9ASCI</name>
<keyword evidence="3" id="KW-0963">Cytoplasm</keyword>
<dbReference type="InterPro" id="IPR037894">
    <property type="entry name" value="CS_DYX1C1"/>
</dbReference>
<evidence type="ECO:0000256" key="3">
    <source>
        <dbReference type="ARBA" id="ARBA00022490"/>
    </source>
</evidence>
<dbReference type="EMBL" id="LR784555">
    <property type="protein sequence ID" value="CAB3238462.1"/>
    <property type="molecule type" value="mRNA"/>
</dbReference>
<evidence type="ECO:0000313" key="15">
    <source>
        <dbReference type="EMBL" id="CAB3238462.1"/>
    </source>
</evidence>
<dbReference type="InterPro" id="IPR011990">
    <property type="entry name" value="TPR-like_helical_dom_sf"/>
</dbReference>
<dbReference type="SUPFAM" id="SSF49764">
    <property type="entry name" value="HSP20-like chaperones"/>
    <property type="match status" value="1"/>
</dbReference>
<sequence length="432" mass="49545">MPIVIKDFRWHETKDKVTIVVPLKGVKSSKVDIFATEEYIKVSYPPFLFECVLYAGVDDDKSVATIRDGCVTFSLPKQEPEIWTQLQSSQAGDKAFVLKKKQEAIENAQKKNEKAQKERASIKDENKKFSMREMMKVEEEDKSRIEQTKESERLRTVEELNKWKDVKRMEAEQEKLQIIQERWRTENSGCTITELDDEEEIKTVSNKIELQNKEIFKENTMKQIQVESTPTVTKPQKPKEDDPRKPSGPRQTGKIAINFTPRVFPTPQRESKKAEEDEWLQKQAAARKRADIDDPDLAEHEKDPVWLKDKAGSLFAAGNYAAAVNAYNLAIRIQPKMPILYVNRAACQLKLRNLYKCVEDSSTALDLMTPAVDGNAKGRLKAHLRRAAAFSELELYVEALQDYEAAIKIDPKNENLRLDADKLRQVIQSSDG</sequence>
<dbReference type="GO" id="GO:0036159">
    <property type="term" value="P:inner dynein arm assembly"/>
    <property type="evidence" value="ECO:0007669"/>
    <property type="project" value="TreeGrafter"/>
</dbReference>
<feature type="compositionally biased region" description="Basic and acidic residues" evidence="13">
    <location>
        <begin position="288"/>
        <end position="297"/>
    </location>
</feature>
<evidence type="ECO:0000256" key="9">
    <source>
        <dbReference type="ARBA" id="ARBA00024190"/>
    </source>
</evidence>
<keyword evidence="6" id="KW-0524">Neurogenesis</keyword>
<evidence type="ECO:0000256" key="2">
    <source>
        <dbReference type="ARBA" id="ARBA00004487"/>
    </source>
</evidence>
<dbReference type="GO" id="GO:0036158">
    <property type="term" value="P:outer dynein arm assembly"/>
    <property type="evidence" value="ECO:0007669"/>
    <property type="project" value="TreeGrafter"/>
</dbReference>
<dbReference type="CDD" id="cd06469">
    <property type="entry name" value="p23_DYX1C1_like"/>
    <property type="match status" value="1"/>
</dbReference>
<gene>
    <name evidence="15" type="primary">Dnaaf4</name>
</gene>
<dbReference type="GO" id="GO:0003341">
    <property type="term" value="P:cilium movement"/>
    <property type="evidence" value="ECO:0007669"/>
    <property type="project" value="InterPro"/>
</dbReference>